<proteinExistence type="predicted"/>
<sequence length="247" mass="27944">MTSWLHDGFLLKISAYSGKFILEKLNEMAARSHPLRKDQASIRYWGAPLHVVSSDLSDIDQEQDVSTQSGYPKKSTKSSEPRPHEILKFADFQILVIPACLSSHGKRKASKLHESCTMWAKIYGWLNEKPYLGLEYPVNLAQVELKKLDHNRTKCKVRPSDKTVESVGHHLSLDKTLESVEHVLRPRTDSEATIVPSNIASVCSDYHIDHLGNNAYGKSQSVQEDDKVPDSRQRKVTDLLLEDKPKT</sequence>
<keyword evidence="3" id="KW-1185">Reference proteome</keyword>
<dbReference type="OrthoDB" id="10253709at2759"/>
<feature type="region of interest" description="Disordered" evidence="1">
    <location>
        <begin position="58"/>
        <end position="82"/>
    </location>
</feature>
<gene>
    <name evidence="2" type="ORF">GIB67_043238</name>
</gene>
<name>A0A7J7L2N7_9MAGN</name>
<reference evidence="2 3" key="1">
    <citation type="journal article" date="2020" name="IScience">
        <title>Genome Sequencing of the Endangered Kingdonia uniflora (Circaeasteraceae, Ranunculales) Reveals Potential Mechanisms of Evolutionary Specialization.</title>
        <authorList>
            <person name="Sun Y."/>
            <person name="Deng T."/>
            <person name="Zhang A."/>
            <person name="Moore M.J."/>
            <person name="Landis J.B."/>
            <person name="Lin N."/>
            <person name="Zhang H."/>
            <person name="Zhang X."/>
            <person name="Huang J."/>
            <person name="Zhang X."/>
            <person name="Sun H."/>
            <person name="Wang H."/>
        </authorList>
    </citation>
    <scope>NUCLEOTIDE SEQUENCE [LARGE SCALE GENOMIC DNA]</scope>
    <source>
        <strain evidence="2">TB1705</strain>
        <tissue evidence="2">Leaf</tissue>
    </source>
</reference>
<protein>
    <submittedName>
        <fullName evidence="2">Uncharacterized protein</fullName>
    </submittedName>
</protein>
<evidence type="ECO:0000256" key="1">
    <source>
        <dbReference type="SAM" id="MobiDB-lite"/>
    </source>
</evidence>
<dbReference type="EMBL" id="JACGCM010002669">
    <property type="protein sequence ID" value="KAF6136849.1"/>
    <property type="molecule type" value="Genomic_DNA"/>
</dbReference>
<comment type="caution">
    <text evidence="2">The sequence shown here is derived from an EMBL/GenBank/DDBJ whole genome shotgun (WGS) entry which is preliminary data.</text>
</comment>
<evidence type="ECO:0000313" key="2">
    <source>
        <dbReference type="EMBL" id="KAF6136849.1"/>
    </source>
</evidence>
<feature type="region of interest" description="Disordered" evidence="1">
    <location>
        <begin position="214"/>
        <end position="247"/>
    </location>
</feature>
<feature type="compositionally biased region" description="Basic and acidic residues" evidence="1">
    <location>
        <begin position="224"/>
        <end position="247"/>
    </location>
</feature>
<accession>A0A7J7L2N7</accession>
<evidence type="ECO:0000313" key="3">
    <source>
        <dbReference type="Proteomes" id="UP000541444"/>
    </source>
</evidence>
<dbReference type="Proteomes" id="UP000541444">
    <property type="component" value="Unassembled WGS sequence"/>
</dbReference>
<dbReference type="AlphaFoldDB" id="A0A7J7L2N7"/>
<organism evidence="2 3">
    <name type="scientific">Kingdonia uniflora</name>
    <dbReference type="NCBI Taxonomy" id="39325"/>
    <lineage>
        <taxon>Eukaryota</taxon>
        <taxon>Viridiplantae</taxon>
        <taxon>Streptophyta</taxon>
        <taxon>Embryophyta</taxon>
        <taxon>Tracheophyta</taxon>
        <taxon>Spermatophyta</taxon>
        <taxon>Magnoliopsida</taxon>
        <taxon>Ranunculales</taxon>
        <taxon>Circaeasteraceae</taxon>
        <taxon>Kingdonia</taxon>
    </lineage>
</organism>